<accession>A0A852TG24</accession>
<comment type="similarity">
    <text evidence="1">Belongs to the 'GDXG' lipolytic enzyme family.</text>
</comment>
<sequence>MPSISSYILKKGIKAGAKKLKLEEKEVGESRQVIDSFARKFSKLPKGCKVEQIEIEGIYAEWISNNQSVEGKVILYLHGGGYLYCSADTHRTLAARIMIDSGVKVLLPEYRLAPEHPFPAAIEDTLTVYRWLLKQGYNSSNIIFAGDSAGGGLSLAATHVLRDQYNPLPAALVCLSPWVDLTSSGKSYKENSEKDPYLRSDLVRKTAQQYAGGESLDNHLISPVFADLSGFPPMFIQTGSIEILLSDAQMLADKARQAGVKVHFKVWKGMWHVWQISAGLPEANKAVKEIGHFVKKTFSISR</sequence>
<protein>
    <submittedName>
        <fullName evidence="4">Acetyl esterase/lipase</fullName>
    </submittedName>
</protein>
<keyword evidence="2" id="KW-0378">Hydrolase</keyword>
<dbReference type="PANTHER" id="PTHR48081:SF30">
    <property type="entry name" value="ACETYL-HYDROLASE LIPR-RELATED"/>
    <property type="match status" value="1"/>
</dbReference>
<organism evidence="4 5">
    <name type="scientific">Neobacillus niacini</name>
    <dbReference type="NCBI Taxonomy" id="86668"/>
    <lineage>
        <taxon>Bacteria</taxon>
        <taxon>Bacillati</taxon>
        <taxon>Bacillota</taxon>
        <taxon>Bacilli</taxon>
        <taxon>Bacillales</taxon>
        <taxon>Bacillaceae</taxon>
        <taxon>Neobacillus</taxon>
    </lineage>
</organism>
<evidence type="ECO:0000259" key="3">
    <source>
        <dbReference type="Pfam" id="PF07859"/>
    </source>
</evidence>
<dbReference type="Gene3D" id="3.40.50.1820">
    <property type="entry name" value="alpha/beta hydrolase"/>
    <property type="match status" value="1"/>
</dbReference>
<evidence type="ECO:0000313" key="5">
    <source>
        <dbReference type="Proteomes" id="UP000548423"/>
    </source>
</evidence>
<dbReference type="PANTHER" id="PTHR48081">
    <property type="entry name" value="AB HYDROLASE SUPERFAMILY PROTEIN C4A8.06C"/>
    <property type="match status" value="1"/>
</dbReference>
<dbReference type="AlphaFoldDB" id="A0A852TG24"/>
<name>A0A852TG24_9BACI</name>
<proteinExistence type="inferred from homology"/>
<dbReference type="SUPFAM" id="SSF53474">
    <property type="entry name" value="alpha/beta-Hydrolases"/>
    <property type="match status" value="1"/>
</dbReference>
<evidence type="ECO:0000256" key="2">
    <source>
        <dbReference type="ARBA" id="ARBA00022801"/>
    </source>
</evidence>
<dbReference type="EMBL" id="JACCBX010000008">
    <property type="protein sequence ID" value="NYE07151.1"/>
    <property type="molecule type" value="Genomic_DNA"/>
</dbReference>
<feature type="domain" description="Alpha/beta hydrolase fold-3" evidence="3">
    <location>
        <begin position="74"/>
        <end position="275"/>
    </location>
</feature>
<dbReference type="PROSITE" id="PS01173">
    <property type="entry name" value="LIPASE_GDXG_HIS"/>
    <property type="match status" value="1"/>
</dbReference>
<dbReference type="GO" id="GO:0004806">
    <property type="term" value="F:triacylglycerol lipase activity"/>
    <property type="evidence" value="ECO:0007669"/>
    <property type="project" value="TreeGrafter"/>
</dbReference>
<dbReference type="InterPro" id="IPR050300">
    <property type="entry name" value="GDXG_lipolytic_enzyme"/>
</dbReference>
<dbReference type="InterPro" id="IPR029058">
    <property type="entry name" value="AB_hydrolase_fold"/>
</dbReference>
<gene>
    <name evidence="4" type="ORF">F4694_003936</name>
</gene>
<evidence type="ECO:0000256" key="1">
    <source>
        <dbReference type="ARBA" id="ARBA00010515"/>
    </source>
</evidence>
<reference evidence="5" key="1">
    <citation type="submission" date="2020-07" db="EMBL/GenBank/DDBJ databases">
        <authorList>
            <person name="Partida-Martinez L."/>
            <person name="Huntemann M."/>
            <person name="Clum A."/>
            <person name="Wang J."/>
            <person name="Palaniappan K."/>
            <person name="Ritter S."/>
            <person name="Chen I.-M."/>
            <person name="Stamatis D."/>
            <person name="Reddy T."/>
            <person name="O'Malley R."/>
            <person name="Daum C."/>
            <person name="Shapiro N."/>
            <person name="Ivanova N."/>
            <person name="Kyrpides N."/>
            <person name="Woyke T."/>
        </authorList>
    </citation>
    <scope>NUCLEOTIDE SEQUENCE [LARGE SCALE GENOMIC DNA]</scope>
    <source>
        <strain evidence="5">AT2.8</strain>
    </source>
</reference>
<reference evidence="5" key="2">
    <citation type="submission" date="2020-08" db="EMBL/GenBank/DDBJ databases">
        <title>The Agave Microbiome: Exploring the role of microbial communities in plant adaptations to desert environments.</title>
        <authorList>
            <person name="Partida-Martinez L.P."/>
        </authorList>
    </citation>
    <scope>NUCLEOTIDE SEQUENCE [LARGE SCALE GENOMIC DNA]</scope>
    <source>
        <strain evidence="5">AT2.8</strain>
    </source>
</reference>
<dbReference type="Proteomes" id="UP000548423">
    <property type="component" value="Unassembled WGS sequence"/>
</dbReference>
<comment type="caution">
    <text evidence="4">The sequence shown here is derived from an EMBL/GenBank/DDBJ whole genome shotgun (WGS) entry which is preliminary data.</text>
</comment>
<dbReference type="InterPro" id="IPR013094">
    <property type="entry name" value="AB_hydrolase_3"/>
</dbReference>
<evidence type="ECO:0000313" key="4">
    <source>
        <dbReference type="EMBL" id="NYE07151.1"/>
    </source>
</evidence>
<dbReference type="Pfam" id="PF07859">
    <property type="entry name" value="Abhydrolase_3"/>
    <property type="match status" value="1"/>
</dbReference>
<dbReference type="InterPro" id="IPR002168">
    <property type="entry name" value="Lipase_GDXG_HIS_AS"/>
</dbReference>